<dbReference type="SUPFAM" id="SSF56112">
    <property type="entry name" value="Protein kinase-like (PK-like)"/>
    <property type="match status" value="1"/>
</dbReference>
<dbReference type="PROSITE" id="PS50011">
    <property type="entry name" value="PROTEIN_KINASE_DOM"/>
    <property type="match status" value="1"/>
</dbReference>
<dbReference type="Pfam" id="PF07638">
    <property type="entry name" value="Sigma70_ECF"/>
    <property type="match status" value="1"/>
</dbReference>
<dbReference type="GO" id="GO:0006352">
    <property type="term" value="P:DNA-templated transcription initiation"/>
    <property type="evidence" value="ECO:0007669"/>
    <property type="project" value="InterPro"/>
</dbReference>
<keyword evidence="4 5" id="KW-0067">ATP-binding</keyword>
<dbReference type="InterPro" id="IPR011009">
    <property type="entry name" value="Kinase-like_dom_sf"/>
</dbReference>
<dbReference type="PANTHER" id="PTHR44329:SF288">
    <property type="entry name" value="MITOGEN-ACTIVATED PROTEIN KINASE KINASE KINASE 20"/>
    <property type="match status" value="1"/>
</dbReference>
<dbReference type="PROSITE" id="PS00107">
    <property type="entry name" value="PROTEIN_KINASE_ATP"/>
    <property type="match status" value="1"/>
</dbReference>
<evidence type="ECO:0000256" key="5">
    <source>
        <dbReference type="PROSITE-ProRule" id="PRU10141"/>
    </source>
</evidence>
<dbReference type="NCBIfam" id="TIGR02937">
    <property type="entry name" value="sigma70-ECF"/>
    <property type="match status" value="1"/>
</dbReference>
<feature type="binding site" evidence="5">
    <location>
        <position position="275"/>
    </location>
    <ligand>
        <name>ATP</name>
        <dbReference type="ChEBI" id="CHEBI:30616"/>
    </ligand>
</feature>
<dbReference type="CDD" id="cd14014">
    <property type="entry name" value="STKc_PknB_like"/>
    <property type="match status" value="1"/>
</dbReference>
<dbReference type="AlphaFoldDB" id="A0A1P8WMA6"/>
<dbReference type="InterPro" id="IPR017441">
    <property type="entry name" value="Protein_kinase_ATP_BS"/>
</dbReference>
<dbReference type="Pfam" id="PF00069">
    <property type="entry name" value="Pkinase"/>
    <property type="match status" value="1"/>
</dbReference>
<keyword evidence="9" id="KW-1185">Reference proteome</keyword>
<dbReference type="GO" id="GO:0005524">
    <property type="term" value="F:ATP binding"/>
    <property type="evidence" value="ECO:0007669"/>
    <property type="project" value="UniProtKB-UniRule"/>
</dbReference>
<reference evidence="8 9" key="1">
    <citation type="journal article" date="2016" name="Front. Microbiol.">
        <title>Fuerstia marisgermanicae gen. nov., sp. nov., an Unusual Member of the Phylum Planctomycetes from the German Wadden Sea.</title>
        <authorList>
            <person name="Kohn T."/>
            <person name="Heuer A."/>
            <person name="Jogler M."/>
            <person name="Vollmers J."/>
            <person name="Boedeker C."/>
            <person name="Bunk B."/>
            <person name="Rast P."/>
            <person name="Borchert D."/>
            <person name="Glockner I."/>
            <person name="Freese H.M."/>
            <person name="Klenk H.P."/>
            <person name="Overmann J."/>
            <person name="Kaster A.K."/>
            <person name="Rohde M."/>
            <person name="Wiegand S."/>
            <person name="Jogler C."/>
        </authorList>
    </citation>
    <scope>NUCLEOTIDE SEQUENCE [LARGE SCALE GENOMIC DNA]</scope>
    <source>
        <strain evidence="8 9">NH11</strain>
    </source>
</reference>
<name>A0A1P8WMA6_9PLAN</name>
<dbReference type="InterPro" id="IPR013324">
    <property type="entry name" value="RNA_pol_sigma_r3/r4-like"/>
</dbReference>
<dbReference type="InterPro" id="IPR000719">
    <property type="entry name" value="Prot_kinase_dom"/>
</dbReference>
<evidence type="ECO:0000259" key="7">
    <source>
        <dbReference type="PROSITE" id="PS50011"/>
    </source>
</evidence>
<dbReference type="OrthoDB" id="280689at2"/>
<protein>
    <submittedName>
        <fullName evidence="8">Serine/threonine-protein kinase PrkC</fullName>
        <ecNumber evidence="8">2.7.11.1</ecNumber>
    </submittedName>
</protein>
<dbReference type="KEGG" id="fmr:Fuma_04843"/>
<keyword evidence="3 8" id="KW-0418">Kinase</keyword>
<accession>A0A1P8WMA6</accession>
<dbReference type="Gene3D" id="3.30.200.20">
    <property type="entry name" value="Phosphorylase Kinase, domain 1"/>
    <property type="match status" value="1"/>
</dbReference>
<evidence type="ECO:0000256" key="1">
    <source>
        <dbReference type="ARBA" id="ARBA00022679"/>
    </source>
</evidence>
<gene>
    <name evidence="8" type="primary">prkC_23</name>
    <name evidence="8" type="ORF">Fuma_04843</name>
</gene>
<evidence type="ECO:0000313" key="8">
    <source>
        <dbReference type="EMBL" id="APZ95188.1"/>
    </source>
</evidence>
<organism evidence="8 9">
    <name type="scientific">Fuerstiella marisgermanici</name>
    <dbReference type="NCBI Taxonomy" id="1891926"/>
    <lineage>
        <taxon>Bacteria</taxon>
        <taxon>Pseudomonadati</taxon>
        <taxon>Planctomycetota</taxon>
        <taxon>Planctomycetia</taxon>
        <taxon>Planctomycetales</taxon>
        <taxon>Planctomycetaceae</taxon>
        <taxon>Fuerstiella</taxon>
    </lineage>
</organism>
<dbReference type="InterPro" id="IPR008271">
    <property type="entry name" value="Ser/Thr_kinase_AS"/>
</dbReference>
<dbReference type="InterPro" id="IPR014284">
    <property type="entry name" value="RNA_pol_sigma-70_dom"/>
</dbReference>
<dbReference type="SUPFAM" id="SSF88659">
    <property type="entry name" value="Sigma3 and sigma4 domains of RNA polymerase sigma factors"/>
    <property type="match status" value="1"/>
</dbReference>
<dbReference type="SMART" id="SM00220">
    <property type="entry name" value="S_TKc"/>
    <property type="match status" value="1"/>
</dbReference>
<dbReference type="InterPro" id="IPR013325">
    <property type="entry name" value="RNA_pol_sigma_r2"/>
</dbReference>
<dbReference type="Gene3D" id="1.10.1740.10">
    <property type="match status" value="1"/>
</dbReference>
<feature type="domain" description="Protein kinase" evidence="7">
    <location>
        <begin position="246"/>
        <end position="505"/>
    </location>
</feature>
<evidence type="ECO:0000256" key="3">
    <source>
        <dbReference type="ARBA" id="ARBA00022777"/>
    </source>
</evidence>
<dbReference type="InterPro" id="IPR036388">
    <property type="entry name" value="WH-like_DNA-bd_sf"/>
</dbReference>
<dbReference type="STRING" id="1891926.Fuma_04843"/>
<dbReference type="EMBL" id="CP017641">
    <property type="protein sequence ID" value="APZ95188.1"/>
    <property type="molecule type" value="Genomic_DNA"/>
</dbReference>
<dbReference type="RefSeq" id="WP_077026391.1">
    <property type="nucleotide sequence ID" value="NZ_CP017641.1"/>
</dbReference>
<dbReference type="EC" id="2.7.11.1" evidence="8"/>
<dbReference type="Gene3D" id="1.10.510.10">
    <property type="entry name" value="Transferase(Phosphotransferase) domain 1"/>
    <property type="match status" value="1"/>
</dbReference>
<dbReference type="GO" id="GO:0004674">
    <property type="term" value="F:protein serine/threonine kinase activity"/>
    <property type="evidence" value="ECO:0007669"/>
    <property type="project" value="UniProtKB-EC"/>
</dbReference>
<dbReference type="Gene3D" id="1.10.10.10">
    <property type="entry name" value="Winged helix-like DNA-binding domain superfamily/Winged helix DNA-binding domain"/>
    <property type="match status" value="1"/>
</dbReference>
<dbReference type="SUPFAM" id="SSF88946">
    <property type="entry name" value="Sigma2 domain of RNA polymerase sigma factors"/>
    <property type="match status" value="1"/>
</dbReference>
<feature type="region of interest" description="Disordered" evidence="6">
    <location>
        <begin position="110"/>
        <end position="135"/>
    </location>
</feature>
<evidence type="ECO:0000313" key="9">
    <source>
        <dbReference type="Proteomes" id="UP000187735"/>
    </source>
</evidence>
<proteinExistence type="predicted"/>
<dbReference type="GO" id="GO:0003700">
    <property type="term" value="F:DNA-binding transcription factor activity"/>
    <property type="evidence" value="ECO:0007669"/>
    <property type="project" value="InterPro"/>
</dbReference>
<evidence type="ECO:0000256" key="2">
    <source>
        <dbReference type="ARBA" id="ARBA00022741"/>
    </source>
</evidence>
<keyword evidence="2 5" id="KW-0547">Nucleotide-binding</keyword>
<sequence>MASRSKSRPPEAPSSARLFASLVDGESSAADDIFHRYLQRLTRLARTRLAPQLNARTDPEDIVMSAYRSFFVGAAADRFRIDKAGDLWALLTTIAMRKLYRTVAHHQAEKRSVDREQIVPEGQPDGQWFRSDQPTPEEAVALSDELERLLASQTPVHRRMLELRLQGFSLEEVAAEVGVAERTARRALQRVREQLMSDSDVPTEFIISRPSDVLQRREPNESEKALTAAKVPSAGNTDFTHDFQDLLLTRMVGAGGMGKVYLAKQVGHEVPVAVKFLRKSLQHDPASIKRFLQEARMIGELYHPHIVPLHGVGCTSGGVHFLVMDFVDGQNLATLIAAGELPVDRIQQWMIQVAEALQHAHSRSIVHCDLKPANVIVDESGSATVTDFGLAQSLSRTNLVAPIMAGTAAWMAPEQIDDYFGPICVRTDLYGFGALLYTLLSGQPPFAGRTIADRLTNVVSGRGLVPVSEWRANVPPSLTKLCMDCLQRDVERRPSSMGEILERLH</sequence>
<dbReference type="InterPro" id="IPR053812">
    <property type="entry name" value="HTH_Sigma70_ECF-like"/>
</dbReference>
<keyword evidence="1 8" id="KW-0808">Transferase</keyword>
<dbReference type="Proteomes" id="UP000187735">
    <property type="component" value="Chromosome"/>
</dbReference>
<dbReference type="PANTHER" id="PTHR44329">
    <property type="entry name" value="SERINE/THREONINE-PROTEIN KINASE TNNI3K-RELATED"/>
    <property type="match status" value="1"/>
</dbReference>
<evidence type="ECO:0000256" key="4">
    <source>
        <dbReference type="ARBA" id="ARBA00022840"/>
    </source>
</evidence>
<dbReference type="InterPro" id="IPR051681">
    <property type="entry name" value="Ser/Thr_Kinases-Pseudokinases"/>
</dbReference>
<evidence type="ECO:0000256" key="6">
    <source>
        <dbReference type="SAM" id="MobiDB-lite"/>
    </source>
</evidence>
<dbReference type="PROSITE" id="PS00108">
    <property type="entry name" value="PROTEIN_KINASE_ST"/>
    <property type="match status" value="1"/>
</dbReference>